<name>A0A8J3PSB8_9ACTN</name>
<evidence type="ECO:0000256" key="1">
    <source>
        <dbReference type="SAM" id="Phobius"/>
    </source>
</evidence>
<dbReference type="Proteomes" id="UP000630097">
    <property type="component" value="Unassembled WGS sequence"/>
</dbReference>
<proteinExistence type="predicted"/>
<feature type="transmembrane region" description="Helical" evidence="1">
    <location>
        <begin position="52"/>
        <end position="70"/>
    </location>
</feature>
<dbReference type="AlphaFoldDB" id="A0A8J3PSB8"/>
<accession>A0A8J3PSB8</accession>
<evidence type="ECO:0000313" key="2">
    <source>
        <dbReference type="EMBL" id="GIG78828.1"/>
    </source>
</evidence>
<keyword evidence="1" id="KW-0812">Transmembrane</keyword>
<evidence type="ECO:0000313" key="3">
    <source>
        <dbReference type="Proteomes" id="UP000630097"/>
    </source>
</evidence>
<sequence length="76" mass="8236">MRSTIQFIGIFLTLQGVSGAIDHLLVQPFFGIVLNFFNRLVIPRVDVLAENALFANLSLALLGVVVVIAAEPAKRS</sequence>
<dbReference type="EMBL" id="BONV01000005">
    <property type="protein sequence ID" value="GIG78828.1"/>
    <property type="molecule type" value="Genomic_DNA"/>
</dbReference>
<comment type="caution">
    <text evidence="2">The sequence shown here is derived from an EMBL/GenBank/DDBJ whole genome shotgun (WGS) entry which is preliminary data.</text>
</comment>
<organism evidence="2 3">
    <name type="scientific">Planotetraspora kaengkrachanensis</name>
    <dbReference type="NCBI Taxonomy" id="575193"/>
    <lineage>
        <taxon>Bacteria</taxon>
        <taxon>Bacillati</taxon>
        <taxon>Actinomycetota</taxon>
        <taxon>Actinomycetes</taxon>
        <taxon>Streptosporangiales</taxon>
        <taxon>Streptosporangiaceae</taxon>
        <taxon>Planotetraspora</taxon>
    </lineage>
</organism>
<keyword evidence="3" id="KW-1185">Reference proteome</keyword>
<keyword evidence="1" id="KW-0472">Membrane</keyword>
<dbReference type="RefSeq" id="WP_203882288.1">
    <property type="nucleotide sequence ID" value="NZ_BAABHH010000007.1"/>
</dbReference>
<gene>
    <name evidence="2" type="ORF">Pka01_19550</name>
</gene>
<reference evidence="2 3" key="1">
    <citation type="submission" date="2021-01" db="EMBL/GenBank/DDBJ databases">
        <title>Whole genome shotgun sequence of Planotetraspora kaengkrachanensis NBRC 104272.</title>
        <authorList>
            <person name="Komaki H."/>
            <person name="Tamura T."/>
        </authorList>
    </citation>
    <scope>NUCLEOTIDE SEQUENCE [LARGE SCALE GENOMIC DNA]</scope>
    <source>
        <strain evidence="2 3">NBRC 104272</strain>
    </source>
</reference>
<protein>
    <submittedName>
        <fullName evidence="2">Uncharacterized protein</fullName>
    </submittedName>
</protein>
<keyword evidence="1" id="KW-1133">Transmembrane helix</keyword>